<proteinExistence type="predicted"/>
<name>A0A0E1X187_9HYPH</name>
<dbReference type="EMBL" id="EQ999546">
    <property type="protein sequence ID" value="EEZ30855.1"/>
    <property type="molecule type" value="Genomic_DNA"/>
</dbReference>
<evidence type="ECO:0000313" key="1">
    <source>
        <dbReference type="EMBL" id="EEZ30855.1"/>
    </source>
</evidence>
<dbReference type="Proteomes" id="UP000004659">
    <property type="component" value="Unassembled WGS sequence"/>
</dbReference>
<accession>A0A0E1X187</accession>
<organism evidence="1">
    <name type="scientific">Brucella pinnipedialis M292/94/1</name>
    <dbReference type="NCBI Taxonomy" id="520462"/>
    <lineage>
        <taxon>Bacteria</taxon>
        <taxon>Pseudomonadati</taxon>
        <taxon>Pseudomonadota</taxon>
        <taxon>Alphaproteobacteria</taxon>
        <taxon>Hyphomicrobiales</taxon>
        <taxon>Brucellaceae</taxon>
        <taxon>Brucella/Ochrobactrum group</taxon>
        <taxon>Brucella</taxon>
    </lineage>
</organism>
<gene>
    <name evidence="1" type="ORF">BALG_00976</name>
</gene>
<reference evidence="1" key="1">
    <citation type="submission" date="2009-01" db="EMBL/GenBank/DDBJ databases">
        <title>The Genome Sequence of Brucella pinnipedialis M292/94/1.</title>
        <authorList>
            <consortium name="The Broad Institute Genome Sequencing Platform"/>
            <person name="Ward D."/>
            <person name="Young S.K."/>
            <person name="Kodira C.D."/>
            <person name="Zeng Q."/>
            <person name="Koehrsen M."/>
            <person name="Alvarado L."/>
            <person name="Berlin A."/>
            <person name="Borenstein D."/>
            <person name="Chen Z."/>
            <person name="Engels R."/>
            <person name="Freedman E."/>
            <person name="Gellesch M."/>
            <person name="Goldberg J."/>
            <person name="Griggs A."/>
            <person name="Gujja S."/>
            <person name="Heiman D."/>
            <person name="Hepburn T."/>
            <person name="Howarth C."/>
            <person name="Jen D."/>
            <person name="Larson L."/>
            <person name="Lewis B."/>
            <person name="Mehta T."/>
            <person name="Park D."/>
            <person name="Pearson M."/>
            <person name="Roberts A."/>
            <person name="Saif S."/>
            <person name="Shea T."/>
            <person name="Shenoy N."/>
            <person name="Sisk P."/>
            <person name="Stolte C."/>
            <person name="Sykes S."/>
            <person name="Walk T."/>
            <person name="White J."/>
            <person name="Yandava C."/>
            <person name="Whatmore A.M."/>
            <person name="Perrett L.L."/>
            <person name="O'Callaghan D."/>
            <person name="Nusbaum C."/>
            <person name="Galagan J."/>
            <person name="Birren B."/>
        </authorList>
    </citation>
    <scope>NUCLEOTIDE SEQUENCE [LARGE SCALE GENOMIC DNA]</scope>
    <source>
        <strain evidence="1">M292/94/1</strain>
    </source>
</reference>
<sequence>MAGEVFDDRLPNAPCAACHEDGAICNHAGFGIIQHGKRFLIGILRSFHAIPAGKKQQKMMRDAMTTDKL</sequence>
<protein>
    <submittedName>
        <fullName evidence="1">Uncharacterized protein</fullName>
    </submittedName>
</protein>
<dbReference type="HOGENOM" id="CLU_2767805_0_0_5"/>
<dbReference type="AlphaFoldDB" id="A0A0E1X187"/>